<reference evidence="1 2" key="1">
    <citation type="journal article" date="2021" name="Hortic Res">
        <title>Chromosome-scale assembly of the Dendrobium chrysotoxum genome enhances the understanding of orchid evolution.</title>
        <authorList>
            <person name="Zhang Y."/>
            <person name="Zhang G.Q."/>
            <person name="Zhang D."/>
            <person name="Liu X.D."/>
            <person name="Xu X.Y."/>
            <person name="Sun W.H."/>
            <person name="Yu X."/>
            <person name="Zhu X."/>
            <person name="Wang Z.W."/>
            <person name="Zhao X."/>
            <person name="Zhong W.Y."/>
            <person name="Chen H."/>
            <person name="Yin W.L."/>
            <person name="Huang T."/>
            <person name="Niu S.C."/>
            <person name="Liu Z.J."/>
        </authorList>
    </citation>
    <scope>NUCLEOTIDE SEQUENCE [LARGE SCALE GENOMIC DNA]</scope>
    <source>
        <strain evidence="1">Lindl</strain>
    </source>
</reference>
<gene>
    <name evidence="1" type="ORF">IEQ34_023731</name>
</gene>
<dbReference type="AlphaFoldDB" id="A0AAV7FVF5"/>
<evidence type="ECO:0000313" key="1">
    <source>
        <dbReference type="EMBL" id="KAH0447433.1"/>
    </source>
</evidence>
<organism evidence="1 2">
    <name type="scientific">Dendrobium chrysotoxum</name>
    <name type="common">Orchid</name>
    <dbReference type="NCBI Taxonomy" id="161865"/>
    <lineage>
        <taxon>Eukaryota</taxon>
        <taxon>Viridiplantae</taxon>
        <taxon>Streptophyta</taxon>
        <taxon>Embryophyta</taxon>
        <taxon>Tracheophyta</taxon>
        <taxon>Spermatophyta</taxon>
        <taxon>Magnoliopsida</taxon>
        <taxon>Liliopsida</taxon>
        <taxon>Asparagales</taxon>
        <taxon>Orchidaceae</taxon>
        <taxon>Epidendroideae</taxon>
        <taxon>Malaxideae</taxon>
        <taxon>Dendrobiinae</taxon>
        <taxon>Dendrobium</taxon>
    </lineage>
</organism>
<sequence length="72" mass="7858">MGRLPNHRLCPAFLSLRAPWWGLETIPIVARHRESMSFSTPEGSRTRHCEAGSLIILAEVPAARASIAPLPG</sequence>
<evidence type="ECO:0000313" key="2">
    <source>
        <dbReference type="Proteomes" id="UP000775213"/>
    </source>
</evidence>
<dbReference type="EMBL" id="JAGFBR010000091">
    <property type="protein sequence ID" value="KAH0447433.1"/>
    <property type="molecule type" value="Genomic_DNA"/>
</dbReference>
<dbReference type="Proteomes" id="UP000775213">
    <property type="component" value="Unassembled WGS sequence"/>
</dbReference>
<comment type="caution">
    <text evidence="1">The sequence shown here is derived from an EMBL/GenBank/DDBJ whole genome shotgun (WGS) entry which is preliminary data.</text>
</comment>
<name>A0AAV7FVF5_DENCH</name>
<proteinExistence type="predicted"/>
<accession>A0AAV7FVF5</accession>
<protein>
    <submittedName>
        <fullName evidence="1">Uncharacterized protein</fullName>
    </submittedName>
</protein>
<keyword evidence="2" id="KW-1185">Reference proteome</keyword>